<reference evidence="5" key="1">
    <citation type="journal article" date="2020" name="mSystems">
        <title>Genome- and Community-Level Interaction Insights into Carbon Utilization and Element Cycling Functions of Hydrothermarchaeota in Hydrothermal Sediment.</title>
        <authorList>
            <person name="Zhou Z."/>
            <person name="Liu Y."/>
            <person name="Xu W."/>
            <person name="Pan J."/>
            <person name="Luo Z.H."/>
            <person name="Li M."/>
        </authorList>
    </citation>
    <scope>NUCLEOTIDE SEQUENCE [LARGE SCALE GENOMIC DNA]</scope>
    <source>
        <strain evidence="5">SpSt-503</strain>
    </source>
</reference>
<evidence type="ECO:0000313" key="5">
    <source>
        <dbReference type="EMBL" id="HFH29650.1"/>
    </source>
</evidence>
<evidence type="ECO:0000256" key="4">
    <source>
        <dbReference type="ARBA" id="ARBA00024746"/>
    </source>
</evidence>
<dbReference type="AlphaFoldDB" id="A0A7C3ED56"/>
<proteinExistence type="inferred from homology"/>
<sequence length="145" mass="16038">MELSATLNAQEQSLVRMQVDSFNKAIEQGKKPSQNLGKDDFIKILITQLTHQDPTAPMEDKEFIAQMAQFSSLEQMTNMAQDFNRLANLLSGGEATGALGKSVELTEGDQVIQGVVKAVTRGAVPQVLVNGNYYNWEQVTKVYEE</sequence>
<dbReference type="EMBL" id="DSVL01000278">
    <property type="protein sequence ID" value="HFH29650.1"/>
    <property type="molecule type" value="Genomic_DNA"/>
</dbReference>
<protein>
    <recommendedName>
        <fullName evidence="2">Basal-body rod modification protein FlgD</fullName>
    </recommendedName>
</protein>
<gene>
    <name evidence="5" type="primary">flgD</name>
    <name evidence="5" type="ORF">ENS59_09095</name>
</gene>
<evidence type="ECO:0000256" key="2">
    <source>
        <dbReference type="ARBA" id="ARBA00016013"/>
    </source>
</evidence>
<keyword evidence="5" id="KW-0282">Flagellum</keyword>
<keyword evidence="3" id="KW-1005">Bacterial flagellum biogenesis</keyword>
<dbReference type="NCBIfam" id="NF007197">
    <property type="entry name" value="PRK09618.1"/>
    <property type="match status" value="1"/>
</dbReference>
<dbReference type="Pfam" id="PF03963">
    <property type="entry name" value="FlgD"/>
    <property type="match status" value="1"/>
</dbReference>
<dbReference type="InterPro" id="IPR005648">
    <property type="entry name" value="FlgD"/>
</dbReference>
<evidence type="ECO:0000256" key="3">
    <source>
        <dbReference type="ARBA" id="ARBA00022795"/>
    </source>
</evidence>
<accession>A0A7C3ED56</accession>
<dbReference type="GO" id="GO:0044781">
    <property type="term" value="P:bacterial-type flagellum organization"/>
    <property type="evidence" value="ECO:0007669"/>
    <property type="project" value="UniProtKB-KW"/>
</dbReference>
<comment type="caution">
    <text evidence="5">The sequence shown here is derived from an EMBL/GenBank/DDBJ whole genome shotgun (WGS) entry which is preliminary data.</text>
</comment>
<evidence type="ECO:0000256" key="1">
    <source>
        <dbReference type="ARBA" id="ARBA00010577"/>
    </source>
</evidence>
<keyword evidence="5" id="KW-0966">Cell projection</keyword>
<comment type="function">
    <text evidence="4">Required for flagellar hook formation. May act as a scaffolding protein.</text>
</comment>
<organism evidence="5">
    <name type="scientific">Gracilinema caldarium</name>
    <dbReference type="NCBI Taxonomy" id="215591"/>
    <lineage>
        <taxon>Bacteria</taxon>
        <taxon>Pseudomonadati</taxon>
        <taxon>Spirochaetota</taxon>
        <taxon>Spirochaetia</taxon>
        <taxon>Spirochaetales</taxon>
        <taxon>Breznakiellaceae</taxon>
        <taxon>Gracilinema</taxon>
    </lineage>
</organism>
<keyword evidence="5" id="KW-0969">Cilium</keyword>
<comment type="similarity">
    <text evidence="1">Belongs to the FlgD family.</text>
</comment>
<name>A0A7C3ED56_9SPIR</name>